<dbReference type="Gene3D" id="3.30.470.10">
    <property type="match status" value="1"/>
</dbReference>
<dbReference type="InterPro" id="IPR001544">
    <property type="entry name" value="Aminotrans_IV"/>
</dbReference>
<dbReference type="STRING" id="1464123.SAMN05444126_12345"/>
<dbReference type="InterPro" id="IPR050571">
    <property type="entry name" value="Class-IV_PLP-Dep_Aminotrnsfr"/>
</dbReference>
<evidence type="ECO:0000256" key="3">
    <source>
        <dbReference type="ARBA" id="ARBA00011738"/>
    </source>
</evidence>
<dbReference type="GO" id="GO:0016829">
    <property type="term" value="F:lyase activity"/>
    <property type="evidence" value="ECO:0007669"/>
    <property type="project" value="UniProtKB-KW"/>
</dbReference>
<keyword evidence="5" id="KW-0456">Lyase</keyword>
<proteinExistence type="inferred from homology"/>
<dbReference type="InterPro" id="IPR043132">
    <property type="entry name" value="BCAT-like_C"/>
</dbReference>
<keyword evidence="4" id="KW-0663">Pyridoxal phosphate</keyword>
<comment type="cofactor">
    <cofactor evidence="1">
        <name>pyridoxal 5'-phosphate</name>
        <dbReference type="ChEBI" id="CHEBI:597326"/>
    </cofactor>
</comment>
<dbReference type="InterPro" id="IPR043131">
    <property type="entry name" value="BCAT-like_N"/>
</dbReference>
<gene>
    <name evidence="5" type="ORF">SAMN05444126_12345</name>
</gene>
<sequence>MFHCVNGELTDEASLQVSPFDHGFLYGMGLFETFRTYSGHPFLLDDHFHRLHASAEQMQIKLPAYDRERTLAVIGDLLAANNTEDAYFRWNITAGERGIGLPSAPYDAPNEFVFVKQLPASFPAEKQAVTLNQRRNTPETAVRMKSHHYFNNIAGRQELGDAAGVEGIFLTEDGLVSEGIVSNIFWRTGQTVFTPDLTCGCLPGTARSYIITAARKAGLQVESGRFSLAHAQAADEVWLTNAIQEIVPVSVWDEAIFSGQDGEVYRKLRSVYHQHCRQLFSLADWQDES</sequence>
<dbReference type="Pfam" id="PF01063">
    <property type="entry name" value="Aminotran_4"/>
    <property type="match status" value="1"/>
</dbReference>
<protein>
    <submittedName>
        <fullName evidence="5">4-amino-4-deoxychorismate lyase</fullName>
    </submittedName>
</protein>
<dbReference type="GO" id="GO:0046394">
    <property type="term" value="P:carboxylic acid biosynthetic process"/>
    <property type="evidence" value="ECO:0007669"/>
    <property type="project" value="UniProtKB-ARBA"/>
</dbReference>
<dbReference type="CDD" id="cd00449">
    <property type="entry name" value="PLPDE_IV"/>
    <property type="match status" value="1"/>
</dbReference>
<name>A0A1H9VSM3_9BACI</name>
<evidence type="ECO:0000256" key="2">
    <source>
        <dbReference type="ARBA" id="ARBA00009320"/>
    </source>
</evidence>
<comment type="caution">
    <text evidence="5">The sequence shown here is derived from an EMBL/GenBank/DDBJ whole genome shotgun (WGS) entry which is preliminary data.</text>
</comment>
<dbReference type="Proteomes" id="UP000199318">
    <property type="component" value="Unassembled WGS sequence"/>
</dbReference>
<evidence type="ECO:0000313" key="5">
    <source>
        <dbReference type="EMBL" id="SES24716.1"/>
    </source>
</evidence>
<dbReference type="GO" id="GO:0005829">
    <property type="term" value="C:cytosol"/>
    <property type="evidence" value="ECO:0007669"/>
    <property type="project" value="TreeGrafter"/>
</dbReference>
<dbReference type="SUPFAM" id="SSF56752">
    <property type="entry name" value="D-aminoacid aminotransferase-like PLP-dependent enzymes"/>
    <property type="match status" value="1"/>
</dbReference>
<reference evidence="6" key="1">
    <citation type="submission" date="2016-10" db="EMBL/GenBank/DDBJ databases">
        <authorList>
            <person name="de Groot N.N."/>
        </authorList>
    </citation>
    <scope>NUCLEOTIDE SEQUENCE [LARGE SCALE GENOMIC DNA]</scope>
    <source>
        <strain evidence="6">10nlg</strain>
    </source>
</reference>
<organism evidence="5 6">
    <name type="scientific">Salisediminibacterium halotolerans</name>
    <dbReference type="NCBI Taxonomy" id="517425"/>
    <lineage>
        <taxon>Bacteria</taxon>
        <taxon>Bacillati</taxon>
        <taxon>Bacillota</taxon>
        <taxon>Bacilli</taxon>
        <taxon>Bacillales</taxon>
        <taxon>Bacillaceae</taxon>
        <taxon>Salisediminibacterium</taxon>
    </lineage>
</organism>
<dbReference type="OrthoDB" id="9805628at2"/>
<dbReference type="InterPro" id="IPR036038">
    <property type="entry name" value="Aminotransferase-like"/>
</dbReference>
<accession>A0A1H9VSM3</accession>
<dbReference type="Gene3D" id="3.20.10.10">
    <property type="entry name" value="D-amino Acid Aminotransferase, subunit A, domain 2"/>
    <property type="match status" value="1"/>
</dbReference>
<dbReference type="FunFam" id="3.20.10.10:FF:000002">
    <property type="entry name" value="D-alanine aminotransferase"/>
    <property type="match status" value="1"/>
</dbReference>
<comment type="subunit">
    <text evidence="3">Homodimer.</text>
</comment>
<dbReference type="EMBL" id="FOGV01000023">
    <property type="protein sequence ID" value="SES24716.1"/>
    <property type="molecule type" value="Genomic_DNA"/>
</dbReference>
<evidence type="ECO:0000313" key="6">
    <source>
        <dbReference type="Proteomes" id="UP000199318"/>
    </source>
</evidence>
<dbReference type="NCBIfam" id="NF005800">
    <property type="entry name" value="PRK07650.1"/>
    <property type="match status" value="1"/>
</dbReference>
<dbReference type="PANTHER" id="PTHR42743">
    <property type="entry name" value="AMINO-ACID AMINOTRANSFERASE"/>
    <property type="match status" value="1"/>
</dbReference>
<dbReference type="PANTHER" id="PTHR42743:SF11">
    <property type="entry name" value="AMINODEOXYCHORISMATE LYASE"/>
    <property type="match status" value="1"/>
</dbReference>
<dbReference type="GO" id="GO:0008652">
    <property type="term" value="P:amino acid biosynthetic process"/>
    <property type="evidence" value="ECO:0007669"/>
    <property type="project" value="UniProtKB-ARBA"/>
</dbReference>
<evidence type="ECO:0000256" key="4">
    <source>
        <dbReference type="ARBA" id="ARBA00022898"/>
    </source>
</evidence>
<keyword evidence="6" id="KW-1185">Reference proteome</keyword>
<evidence type="ECO:0000256" key="1">
    <source>
        <dbReference type="ARBA" id="ARBA00001933"/>
    </source>
</evidence>
<dbReference type="AlphaFoldDB" id="A0A1H9VSM3"/>
<dbReference type="RefSeq" id="WP_093074066.1">
    <property type="nucleotide sequence ID" value="NZ_FOGV01000023.1"/>
</dbReference>
<comment type="similarity">
    <text evidence="2">Belongs to the class-IV pyridoxal-phosphate-dependent aminotransferase family.</text>
</comment>